<protein>
    <recommendedName>
        <fullName evidence="3">Site-specific recombinase XerD</fullName>
    </recommendedName>
</protein>
<gene>
    <name evidence="1" type="ORF">EDD40_2596</name>
</gene>
<accession>A0A3N1H500</accession>
<dbReference type="RefSeq" id="WP_123743117.1">
    <property type="nucleotide sequence ID" value="NZ_RJKM01000001.1"/>
</dbReference>
<dbReference type="EMBL" id="RJKM01000001">
    <property type="protein sequence ID" value="ROP37292.1"/>
    <property type="molecule type" value="Genomic_DNA"/>
</dbReference>
<dbReference type="InterPro" id="IPR011010">
    <property type="entry name" value="DNA_brk_join_enz"/>
</dbReference>
<proteinExistence type="predicted"/>
<dbReference type="GO" id="GO:0003677">
    <property type="term" value="F:DNA binding"/>
    <property type="evidence" value="ECO:0007669"/>
    <property type="project" value="InterPro"/>
</dbReference>
<name>A0A3N1H500_9PSEU</name>
<comment type="caution">
    <text evidence="1">The sequence shown here is derived from an EMBL/GenBank/DDBJ whole genome shotgun (WGS) entry which is preliminary data.</text>
</comment>
<dbReference type="OrthoDB" id="3405537at2"/>
<evidence type="ECO:0000313" key="2">
    <source>
        <dbReference type="Proteomes" id="UP000268727"/>
    </source>
</evidence>
<dbReference type="SUPFAM" id="SSF56349">
    <property type="entry name" value="DNA breaking-rejoining enzymes"/>
    <property type="match status" value="1"/>
</dbReference>
<reference evidence="1 2" key="1">
    <citation type="submission" date="2018-11" db="EMBL/GenBank/DDBJ databases">
        <title>Sequencing the genomes of 1000 actinobacteria strains.</title>
        <authorList>
            <person name="Klenk H.-P."/>
        </authorList>
    </citation>
    <scope>NUCLEOTIDE SEQUENCE [LARGE SCALE GENOMIC DNA]</scope>
    <source>
        <strain evidence="1 2">DSM 44231</strain>
    </source>
</reference>
<dbReference type="AlphaFoldDB" id="A0A3N1H500"/>
<sequence>MSDRPYATAEQYERWFKRDCARCGRHGHFAAHWPDGHVCRTCHDRALGVRGQCPCCGQNRALPGLGDDDVPVCADCAGFRRSYACSRCGTEGKLHRRRLCTRCTLADQLHQALDDGTGRVHLPLVPLLDAIVATPRPKNGLSWLRSQQVRQLLGDLATGRVALTHEALQELPNWRTVAHLRDLLMDCGVLSVVDKQVLHTQTWLHHRLAALADNPHQQLLRQFGLWHQIPRLRRRAQTRPLTDAARRSTGEQFTQAERFLSWLDGRDRPLTDCTQTDIDTWHAQAAEHHKRNLRQFLTWAINTRHMPKLALPILHVRAGQPISQTRRLALLRRLLTDDQLPARPRVAACLMLLYAQPASRIVRLTTDDVLCDGDQVLVRLGEPPSPVPEPVGDLLLHLAGHHHNPNDSGSRWLFPGTRAGQPLHARTLLPLIRQLGVPAQATRVAALRQLVLQAPAPVIADALGFHNKHVTRVWTDAGGAWKTYAPSDPGR</sequence>
<keyword evidence="2" id="KW-1185">Reference proteome</keyword>
<evidence type="ECO:0000313" key="1">
    <source>
        <dbReference type="EMBL" id="ROP37292.1"/>
    </source>
</evidence>
<dbReference type="Proteomes" id="UP000268727">
    <property type="component" value="Unassembled WGS sequence"/>
</dbReference>
<evidence type="ECO:0008006" key="3">
    <source>
        <dbReference type="Google" id="ProtNLM"/>
    </source>
</evidence>
<organism evidence="1 2">
    <name type="scientific">Saccharothrix texasensis</name>
    <dbReference type="NCBI Taxonomy" id="103734"/>
    <lineage>
        <taxon>Bacteria</taxon>
        <taxon>Bacillati</taxon>
        <taxon>Actinomycetota</taxon>
        <taxon>Actinomycetes</taxon>
        <taxon>Pseudonocardiales</taxon>
        <taxon>Pseudonocardiaceae</taxon>
        <taxon>Saccharothrix</taxon>
    </lineage>
</organism>